<evidence type="ECO:0000313" key="2">
    <source>
        <dbReference type="Proteomes" id="UP000499080"/>
    </source>
</evidence>
<organism evidence="1 2">
    <name type="scientific">Araneus ventricosus</name>
    <name type="common">Orbweaver spider</name>
    <name type="synonym">Epeira ventricosa</name>
    <dbReference type="NCBI Taxonomy" id="182803"/>
    <lineage>
        <taxon>Eukaryota</taxon>
        <taxon>Metazoa</taxon>
        <taxon>Ecdysozoa</taxon>
        <taxon>Arthropoda</taxon>
        <taxon>Chelicerata</taxon>
        <taxon>Arachnida</taxon>
        <taxon>Araneae</taxon>
        <taxon>Araneomorphae</taxon>
        <taxon>Entelegynae</taxon>
        <taxon>Araneoidea</taxon>
        <taxon>Araneidae</taxon>
        <taxon>Araneus</taxon>
    </lineage>
</organism>
<comment type="caution">
    <text evidence="1">The sequence shown here is derived from an EMBL/GenBank/DDBJ whole genome shotgun (WGS) entry which is preliminary data.</text>
</comment>
<reference evidence="1 2" key="1">
    <citation type="journal article" date="2019" name="Sci. Rep.">
        <title>Orb-weaving spider Araneus ventricosus genome elucidates the spidroin gene catalogue.</title>
        <authorList>
            <person name="Kono N."/>
            <person name="Nakamura H."/>
            <person name="Ohtoshi R."/>
            <person name="Moran D.A.P."/>
            <person name="Shinohara A."/>
            <person name="Yoshida Y."/>
            <person name="Fujiwara M."/>
            <person name="Mori M."/>
            <person name="Tomita M."/>
            <person name="Arakawa K."/>
        </authorList>
    </citation>
    <scope>NUCLEOTIDE SEQUENCE [LARGE SCALE GENOMIC DNA]</scope>
</reference>
<sequence length="96" mass="10945">MRESRAVELCKTLGPINNLKKTWVKNTDSGSLIKPKDTITPLHLARHSGRRMRPDPFRHRKKAYLHLFLRGFPILTPSNRQGAGKRNGPVGFPAKY</sequence>
<evidence type="ECO:0000313" key="1">
    <source>
        <dbReference type="EMBL" id="GBN15509.1"/>
    </source>
</evidence>
<gene>
    <name evidence="1" type="ORF">AVEN_207676_1</name>
</gene>
<proteinExistence type="predicted"/>
<dbReference type="AlphaFoldDB" id="A0A4Y2LM50"/>
<dbReference type="EMBL" id="BGPR01006033">
    <property type="protein sequence ID" value="GBN15509.1"/>
    <property type="molecule type" value="Genomic_DNA"/>
</dbReference>
<name>A0A4Y2LM50_ARAVE</name>
<dbReference type="Proteomes" id="UP000499080">
    <property type="component" value="Unassembled WGS sequence"/>
</dbReference>
<accession>A0A4Y2LM50</accession>
<keyword evidence="2" id="KW-1185">Reference proteome</keyword>
<protein>
    <submittedName>
        <fullName evidence="1">Uncharacterized protein</fullName>
    </submittedName>
</protein>